<evidence type="ECO:0000256" key="6">
    <source>
        <dbReference type="ARBA" id="ARBA00022958"/>
    </source>
</evidence>
<keyword evidence="12" id="KW-1185">Reference proteome</keyword>
<dbReference type="AlphaFoldDB" id="A0A410DSG5"/>
<keyword evidence="8" id="KW-0406">Ion transport</keyword>
<gene>
    <name evidence="11" type="ORF">C1I91_10240</name>
</gene>
<keyword evidence="3" id="KW-1003">Cell membrane</keyword>
<protein>
    <submittedName>
        <fullName evidence="11">Trk family potassium uptake protein</fullName>
    </submittedName>
</protein>
<organism evidence="11 12">
    <name type="scientific">Clostridium manihotivorum</name>
    <dbReference type="NCBI Taxonomy" id="2320868"/>
    <lineage>
        <taxon>Bacteria</taxon>
        <taxon>Bacillati</taxon>
        <taxon>Bacillota</taxon>
        <taxon>Clostridia</taxon>
        <taxon>Eubacteriales</taxon>
        <taxon>Clostridiaceae</taxon>
        <taxon>Clostridium</taxon>
    </lineage>
</organism>
<feature type="transmembrane region" description="Helical" evidence="10">
    <location>
        <begin position="218"/>
        <end position="244"/>
    </location>
</feature>
<evidence type="ECO:0000256" key="7">
    <source>
        <dbReference type="ARBA" id="ARBA00022989"/>
    </source>
</evidence>
<accession>A0A410DSG5</accession>
<keyword evidence="2" id="KW-0813">Transport</keyword>
<dbReference type="PANTHER" id="PTHR32024">
    <property type="entry name" value="TRK SYSTEM POTASSIUM UPTAKE PROTEIN TRKG-RELATED"/>
    <property type="match status" value="1"/>
</dbReference>
<evidence type="ECO:0000256" key="10">
    <source>
        <dbReference type="SAM" id="Phobius"/>
    </source>
</evidence>
<dbReference type="GO" id="GO:0005886">
    <property type="term" value="C:plasma membrane"/>
    <property type="evidence" value="ECO:0007669"/>
    <property type="project" value="UniProtKB-SubCell"/>
</dbReference>
<keyword evidence="7 10" id="KW-1133">Transmembrane helix</keyword>
<evidence type="ECO:0000313" key="12">
    <source>
        <dbReference type="Proteomes" id="UP000286268"/>
    </source>
</evidence>
<evidence type="ECO:0000313" key="11">
    <source>
        <dbReference type="EMBL" id="QAA31999.1"/>
    </source>
</evidence>
<evidence type="ECO:0000256" key="4">
    <source>
        <dbReference type="ARBA" id="ARBA00022538"/>
    </source>
</evidence>
<feature type="transmembrane region" description="Helical" evidence="10">
    <location>
        <begin position="256"/>
        <end position="275"/>
    </location>
</feature>
<dbReference type="OrthoDB" id="9810952at2"/>
<feature type="transmembrane region" description="Helical" evidence="10">
    <location>
        <begin position="36"/>
        <end position="59"/>
    </location>
</feature>
<feature type="transmembrane region" description="Helical" evidence="10">
    <location>
        <begin position="153"/>
        <end position="173"/>
    </location>
</feature>
<evidence type="ECO:0000256" key="8">
    <source>
        <dbReference type="ARBA" id="ARBA00023065"/>
    </source>
</evidence>
<keyword evidence="5 10" id="KW-0812">Transmembrane</keyword>
<keyword evidence="4" id="KW-0633">Potassium transport</keyword>
<feature type="transmembrane region" description="Helical" evidence="10">
    <location>
        <begin position="374"/>
        <end position="397"/>
    </location>
</feature>
<name>A0A410DSG5_9CLOT</name>
<comment type="subcellular location">
    <subcellularLocation>
        <location evidence="1">Cell membrane</location>
        <topology evidence="1">Multi-pass membrane protein</topology>
    </subcellularLocation>
</comment>
<dbReference type="KEGG" id="cmah:C1I91_10240"/>
<keyword evidence="9 10" id="KW-0472">Membrane</keyword>
<dbReference type="Proteomes" id="UP000286268">
    <property type="component" value="Chromosome"/>
</dbReference>
<dbReference type="Pfam" id="PF02386">
    <property type="entry name" value="TrkH"/>
    <property type="match status" value="1"/>
</dbReference>
<evidence type="ECO:0000256" key="2">
    <source>
        <dbReference type="ARBA" id="ARBA00022448"/>
    </source>
</evidence>
<evidence type="ECO:0000256" key="9">
    <source>
        <dbReference type="ARBA" id="ARBA00023136"/>
    </source>
</evidence>
<feature type="transmembrane region" description="Helical" evidence="10">
    <location>
        <begin position="102"/>
        <end position="126"/>
    </location>
</feature>
<dbReference type="PANTHER" id="PTHR32024:SF1">
    <property type="entry name" value="KTR SYSTEM POTASSIUM UPTAKE PROTEIN B"/>
    <property type="match status" value="1"/>
</dbReference>
<evidence type="ECO:0000256" key="5">
    <source>
        <dbReference type="ARBA" id="ARBA00022692"/>
    </source>
</evidence>
<dbReference type="EMBL" id="CP025746">
    <property type="protein sequence ID" value="QAA31999.1"/>
    <property type="molecule type" value="Genomic_DNA"/>
</dbReference>
<evidence type="ECO:0000256" key="3">
    <source>
        <dbReference type="ARBA" id="ARBA00022475"/>
    </source>
</evidence>
<dbReference type="GO" id="GO:0015379">
    <property type="term" value="F:potassium:chloride symporter activity"/>
    <property type="evidence" value="ECO:0007669"/>
    <property type="project" value="InterPro"/>
</dbReference>
<dbReference type="InterPro" id="IPR004772">
    <property type="entry name" value="TrkH"/>
</dbReference>
<feature type="transmembrane region" description="Helical" evidence="10">
    <location>
        <begin position="185"/>
        <end position="206"/>
    </location>
</feature>
<dbReference type="InterPro" id="IPR003445">
    <property type="entry name" value="Cat_transpt"/>
</dbReference>
<proteinExistence type="predicted"/>
<sequence length="473" mass="51579">MVVYNEFLIIACSYKYLFKNRGGKVLKNNWKDKFKFNAVQTLAIGFALVILLGGILLSLPICSQDGSATSFIDSVFTSTTAVCVTGLVTVDTGTHWNYIGKTIIMILIQVGGLGFMSFATLLAILIGKKITLKDRLVMQEAMNTFNIQGLVKMVRYIMVFTFSVEGLGALLYSTQFIPSFGIAKGIYYSIFHSVSAFCNAGIDLFGEFRSLTIYNDNAVIILTTAALIIIGGLGFAVWIEIYNFKGIKKLSFHTKMVLTITLILLTAGALLMFIFEFNNPGTMKEMNLKDKLLNSFFASVTPRTAGFNSISTADMTAAGKLLTIILMFIGGSSGSTAGGIKTTTFGVLVFTLISTIKGREDTEVFRRRISKETVYKSFAIFSIALALVLSVTMILSVTEISQPFEYLLYEATSAFGTVGLTLGLTPKLSIIGKVVIILTMYCGRVGPLTVAVALTKAKKKPNYKYPEDKILVG</sequence>
<reference evidence="11 12" key="1">
    <citation type="submission" date="2018-01" db="EMBL/GenBank/DDBJ databases">
        <title>Genome Sequencing and Assembly of Anaerobacter polyendosporus strain CT4.</title>
        <authorList>
            <person name="Tachaapaikoon C."/>
            <person name="Sutheeworapong S."/>
            <person name="Jenjaroenpun P."/>
            <person name="Wongsurawat T."/>
            <person name="Nookeaw I."/>
            <person name="Cheawchanlertfa P."/>
            <person name="Kosugi A."/>
            <person name="Cheevadhanarak S."/>
            <person name="Ratanakhanokchai K."/>
        </authorList>
    </citation>
    <scope>NUCLEOTIDE SEQUENCE [LARGE SCALE GENOMIC DNA]</scope>
    <source>
        <strain evidence="11 12">CT4</strain>
    </source>
</reference>
<keyword evidence="6" id="KW-0630">Potassium</keyword>
<feature type="transmembrane region" description="Helical" evidence="10">
    <location>
        <begin position="71"/>
        <end position="90"/>
    </location>
</feature>
<evidence type="ECO:0000256" key="1">
    <source>
        <dbReference type="ARBA" id="ARBA00004651"/>
    </source>
</evidence>
<dbReference type="NCBIfam" id="TIGR00933">
    <property type="entry name" value="2a38"/>
    <property type="match status" value="1"/>
</dbReference>
<feature type="transmembrane region" description="Helical" evidence="10">
    <location>
        <begin position="324"/>
        <end position="353"/>
    </location>
</feature>